<dbReference type="EMBL" id="JASBNA010000060">
    <property type="protein sequence ID" value="KAK7679389.1"/>
    <property type="molecule type" value="Genomic_DNA"/>
</dbReference>
<feature type="domain" description="Phosphoribosyltransferase" evidence="1">
    <location>
        <begin position="1"/>
        <end position="68"/>
    </location>
</feature>
<organism evidence="2 3">
    <name type="scientific">Cerrena zonata</name>
    <dbReference type="NCBI Taxonomy" id="2478898"/>
    <lineage>
        <taxon>Eukaryota</taxon>
        <taxon>Fungi</taxon>
        <taxon>Dikarya</taxon>
        <taxon>Basidiomycota</taxon>
        <taxon>Agaricomycotina</taxon>
        <taxon>Agaricomycetes</taxon>
        <taxon>Polyporales</taxon>
        <taxon>Cerrenaceae</taxon>
        <taxon>Cerrena</taxon>
    </lineage>
</organism>
<dbReference type="Pfam" id="PF14681">
    <property type="entry name" value="UPRTase"/>
    <property type="match status" value="1"/>
</dbReference>
<dbReference type="InterPro" id="IPR029057">
    <property type="entry name" value="PRTase-like"/>
</dbReference>
<evidence type="ECO:0000313" key="2">
    <source>
        <dbReference type="EMBL" id="KAK7679389.1"/>
    </source>
</evidence>
<dbReference type="SUPFAM" id="SSF53271">
    <property type="entry name" value="PRTase-like"/>
    <property type="match status" value="1"/>
</dbReference>
<keyword evidence="3" id="KW-1185">Reference proteome</keyword>
<protein>
    <recommendedName>
        <fullName evidence="1">Phosphoribosyltransferase domain-containing protein</fullName>
    </recommendedName>
</protein>
<reference evidence="2 3" key="1">
    <citation type="submission" date="2022-09" db="EMBL/GenBank/DDBJ databases">
        <authorList>
            <person name="Palmer J.M."/>
        </authorList>
    </citation>
    <scope>NUCLEOTIDE SEQUENCE [LARGE SCALE GENOMIC DNA]</scope>
    <source>
        <strain evidence="2 3">DSM 7382</strain>
    </source>
</reference>
<gene>
    <name evidence="2" type="ORF">QCA50_017609</name>
</gene>
<comment type="caution">
    <text evidence="2">The sequence shown here is derived from an EMBL/GenBank/DDBJ whole genome shotgun (WGS) entry which is preliminary data.</text>
</comment>
<proteinExistence type="predicted"/>
<dbReference type="CDD" id="cd06223">
    <property type="entry name" value="PRTases_typeI"/>
    <property type="match status" value="1"/>
</dbReference>
<dbReference type="InterPro" id="IPR000836">
    <property type="entry name" value="PRTase_dom"/>
</dbReference>
<dbReference type="Proteomes" id="UP001385951">
    <property type="component" value="Unassembled WGS sequence"/>
</dbReference>
<evidence type="ECO:0000313" key="3">
    <source>
        <dbReference type="Proteomes" id="UP001385951"/>
    </source>
</evidence>
<evidence type="ECO:0000259" key="1">
    <source>
        <dbReference type="Pfam" id="PF14681"/>
    </source>
</evidence>
<name>A0AAW0FMG9_9APHY</name>
<accession>A0AAW0FMG9</accession>
<sequence length="81" mass="8692">MLATGGSAMMAVEVLLSRGVKMNRILFLNLLAAPEGIKAFQDKYPEVKIITGGIDEKLDENKYIVPGLNLINPGSAGPYSQ</sequence>
<dbReference type="AlphaFoldDB" id="A0AAW0FMG9"/>
<dbReference type="Gene3D" id="3.40.50.2020">
    <property type="match status" value="1"/>
</dbReference>